<reference evidence="3" key="1">
    <citation type="journal article" date="2019" name="Int. J. Syst. Evol. Microbiol.">
        <title>The Global Catalogue of Microorganisms (GCM) 10K type strain sequencing project: providing services to taxonomists for standard genome sequencing and annotation.</title>
        <authorList>
            <consortium name="The Broad Institute Genomics Platform"/>
            <consortium name="The Broad Institute Genome Sequencing Center for Infectious Disease"/>
            <person name="Wu L."/>
            <person name="Ma J."/>
        </authorList>
    </citation>
    <scope>NUCLEOTIDE SEQUENCE [LARGE SCALE GENOMIC DNA]</scope>
    <source>
        <strain evidence="3">KCTC 52368</strain>
    </source>
</reference>
<evidence type="ECO:0000313" key="3">
    <source>
        <dbReference type="Proteomes" id="UP001597526"/>
    </source>
</evidence>
<feature type="chain" id="PRO_5046323068" evidence="1">
    <location>
        <begin position="26"/>
        <end position="952"/>
    </location>
</feature>
<accession>A0ABW5MQE3</accession>
<proteinExistence type="predicted"/>
<keyword evidence="2" id="KW-0482">Metalloprotease</keyword>
<dbReference type="EMBL" id="JBHULB010000005">
    <property type="protein sequence ID" value="MFD2585492.1"/>
    <property type="molecule type" value="Genomic_DNA"/>
</dbReference>
<keyword evidence="1" id="KW-0732">Signal</keyword>
<gene>
    <name evidence="2" type="ORF">ACFSQJ_01045</name>
</gene>
<dbReference type="RefSeq" id="WP_377764891.1">
    <property type="nucleotide sequence ID" value="NZ_JBHULB010000005.1"/>
</dbReference>
<evidence type="ECO:0000313" key="2">
    <source>
        <dbReference type="EMBL" id="MFD2585492.1"/>
    </source>
</evidence>
<sequence length="952" mass="111514">MRKNYFRFKFHISAILLFCSLHAVAQHENNLTATIDDETKEISIKQKFTYVNNSDTSHKELYFNDWNHSYSSKKTPLAKRFGEQFKKSLHLAKDDERGRTDIVSVVDSEYSGLKWERTKNLDIIRVELHEALAPGESITIFFTYNLKLPQNRFTPYGYNSDGGYYLKDWYLNPAVFDGDWKLYSNKNLEDNYTGLTNTTVSLIFPKKLFLTSNFKESRVTDISFAQQISLKATNGKNCEIILTNTKEFTKHVTSYLTVKTDLESKKYDGISQALSIEKVSKFIYDHLGEHPQKEVLVSEMDYNKSPLYGLNQLPSFVRPYQEQFQFEMMFLKTALNSFLKESLYLDPRQERWVSDAISNYLMIKYVEENYPKQKLIGKLSRIWGVRGFHLAKMDFNEQYYLLQMLSTRKNIDQALTTPNDSLIKFNQKIANRYKAGLGLAYLAEYIGEEKIDSSISSFFKKRALQPKTKARDFRDILEANTDKDISWFFEEYVGTRKRIDFKIKNVIKSEDSITLTIKNKRGTNVPISLFGLQKDSVVSKYWFSDIDTSRTFTIPRTTEDRLVLNYDQKIPEFNQRDNWKTLNGFFSSNKKLQFRFFKDTEDPYYTQVFYVPIANFNLYDGITPGLRIYNKTFLERQFVYDLSPTYSFLERTLVGKTSLRYRKYHGKGGHYVSNFSIGASTSHFQENSRFTTITPAMSFGWRPDDLISNKRQGLLFRHRSVFRNIDPNVLANNEADLDLENNPDYSVFNVRYFNVDNDIINFKSSLIDFQHSSEFTKASVELEYRKLYESNRQLNLRFYAGKFIRNKTNSDFFSYALDRPTDYLFDLGYLGRSEGSGIYSQQIIIAEGGFKSRFEDQFGSDWIATTNASFNIWRWIELYGDIGMIADRGESARFVYDSGIRLNLVTDYFELYFPLYSNKGWEIAQPDYGQSIRFIVTISPKTLTGLFTRKWF</sequence>
<dbReference type="Proteomes" id="UP001597526">
    <property type="component" value="Unassembled WGS sequence"/>
</dbReference>
<keyword evidence="2" id="KW-0378">Hydrolase</keyword>
<name>A0ABW5MQE3_9FLAO</name>
<protein>
    <submittedName>
        <fullName evidence="2">Metalloprotease</fullName>
    </submittedName>
</protein>
<organism evidence="2 3">
    <name type="scientific">Croceitalea marina</name>
    <dbReference type="NCBI Taxonomy" id="1775166"/>
    <lineage>
        <taxon>Bacteria</taxon>
        <taxon>Pseudomonadati</taxon>
        <taxon>Bacteroidota</taxon>
        <taxon>Flavobacteriia</taxon>
        <taxon>Flavobacteriales</taxon>
        <taxon>Flavobacteriaceae</taxon>
        <taxon>Croceitalea</taxon>
    </lineage>
</organism>
<dbReference type="Gene3D" id="1.10.390.10">
    <property type="entry name" value="Neutral Protease Domain 2"/>
    <property type="match status" value="1"/>
</dbReference>
<dbReference type="GO" id="GO:0008237">
    <property type="term" value="F:metallopeptidase activity"/>
    <property type="evidence" value="ECO:0007669"/>
    <property type="project" value="UniProtKB-KW"/>
</dbReference>
<feature type="signal peptide" evidence="1">
    <location>
        <begin position="1"/>
        <end position="25"/>
    </location>
</feature>
<comment type="caution">
    <text evidence="2">The sequence shown here is derived from an EMBL/GenBank/DDBJ whole genome shotgun (WGS) entry which is preliminary data.</text>
</comment>
<dbReference type="InterPro" id="IPR027268">
    <property type="entry name" value="Peptidase_M4/M1_CTD_sf"/>
</dbReference>
<keyword evidence="3" id="KW-1185">Reference proteome</keyword>
<evidence type="ECO:0000256" key="1">
    <source>
        <dbReference type="SAM" id="SignalP"/>
    </source>
</evidence>
<keyword evidence="2" id="KW-0645">Protease</keyword>